<reference evidence="2 3" key="1">
    <citation type="submission" date="2016-07" db="EMBL/GenBank/DDBJ databases">
        <title>Multiple horizontal gene transfer events from other fungi enriched the ability of initially mycotrophic Trichoderma (Ascomycota) to feed on dead plant biomass.</title>
        <authorList>
            <consortium name="DOE Joint Genome Institute"/>
            <person name="Aerts A."/>
            <person name="Atanasova L."/>
            <person name="Chenthamara K."/>
            <person name="Zhang J."/>
            <person name="Grujic M."/>
            <person name="Henrissat B."/>
            <person name="Kuo A."/>
            <person name="Salamov A."/>
            <person name="Lipzen A."/>
            <person name="Labutti K."/>
            <person name="Barry K."/>
            <person name="Miao Y."/>
            <person name="Rahimi M.J."/>
            <person name="Shen Q."/>
            <person name="Grigoriev I.V."/>
            <person name="Kubicek C.P."/>
            <person name="Druzhinina I.S."/>
        </authorList>
    </citation>
    <scope>NUCLEOTIDE SEQUENCE [LARGE SCALE GENOMIC DNA]</scope>
    <source>
        <strain evidence="2 3">CBS 433.97</strain>
    </source>
</reference>
<dbReference type="OrthoDB" id="5335351at2759"/>
<feature type="region of interest" description="Disordered" evidence="1">
    <location>
        <begin position="36"/>
        <end position="61"/>
    </location>
</feature>
<evidence type="ECO:0000256" key="1">
    <source>
        <dbReference type="SAM" id="MobiDB-lite"/>
    </source>
</evidence>
<dbReference type="AlphaFoldDB" id="A0A2T3Z771"/>
<dbReference type="Proteomes" id="UP000240493">
    <property type="component" value="Unassembled WGS sequence"/>
</dbReference>
<dbReference type="PANTHER" id="PTHR40642">
    <property type="entry name" value="YALI0F31295P"/>
    <property type="match status" value="1"/>
</dbReference>
<dbReference type="STRING" id="1042311.A0A2T3Z771"/>
<proteinExistence type="predicted"/>
<organism evidence="2 3">
    <name type="scientific">Trichoderma asperellum (strain ATCC 204424 / CBS 433.97 / NBRC 101777)</name>
    <dbReference type="NCBI Taxonomy" id="1042311"/>
    <lineage>
        <taxon>Eukaryota</taxon>
        <taxon>Fungi</taxon>
        <taxon>Dikarya</taxon>
        <taxon>Ascomycota</taxon>
        <taxon>Pezizomycotina</taxon>
        <taxon>Sordariomycetes</taxon>
        <taxon>Hypocreomycetidae</taxon>
        <taxon>Hypocreales</taxon>
        <taxon>Hypocreaceae</taxon>
        <taxon>Trichoderma</taxon>
    </lineage>
</organism>
<keyword evidence="3" id="KW-1185">Reference proteome</keyword>
<name>A0A2T3Z771_TRIA4</name>
<accession>A0A2T3Z771</accession>
<sequence>MASPKSPNGAGRLPVYGTKEDLNDKDETAVLDFERPRFAHTKTPDLSAEQHNGRLTPNPPAVLGPFDWDDFEARYEKALVDADEQEREILKEAENLAKYFQVWSSAASAHDDERAVKRLQTRQRFVNISEEKMAQKQQHYEEVVRAFESALALLRMSTNELSFKIPQISSDELSEFHQSHFSNEAVSDFGQHFITLPSQEVSEDQLYEEWGEEEEEDDGLGYYEDGVKRTLTDEQIEIFRHSELRELERQREKQALAKSGTPRDASINETDTASPHGPGAPTSSRSKKKKKKKSKAVKQEPKPDLRKRTWDVVEAGLDSLDYD</sequence>
<feature type="compositionally biased region" description="Acidic residues" evidence="1">
    <location>
        <begin position="204"/>
        <end position="219"/>
    </location>
</feature>
<dbReference type="InterPro" id="IPR024526">
    <property type="entry name" value="DUF3807"/>
</dbReference>
<feature type="region of interest" description="Disordered" evidence="1">
    <location>
        <begin position="250"/>
        <end position="323"/>
    </location>
</feature>
<feature type="compositionally biased region" description="Basic residues" evidence="1">
    <location>
        <begin position="285"/>
        <end position="296"/>
    </location>
</feature>
<feature type="region of interest" description="Disordered" evidence="1">
    <location>
        <begin position="204"/>
        <end position="223"/>
    </location>
</feature>
<dbReference type="EMBL" id="KZ679262">
    <property type="protein sequence ID" value="PTB40657.1"/>
    <property type="molecule type" value="Genomic_DNA"/>
</dbReference>
<feature type="region of interest" description="Disordered" evidence="1">
    <location>
        <begin position="1"/>
        <end position="21"/>
    </location>
</feature>
<evidence type="ECO:0000313" key="2">
    <source>
        <dbReference type="EMBL" id="PTB40657.1"/>
    </source>
</evidence>
<dbReference type="PANTHER" id="PTHR40642:SF1">
    <property type="entry name" value="YALI0F31295P"/>
    <property type="match status" value="1"/>
</dbReference>
<gene>
    <name evidence="2" type="ORF">M441DRAFT_140678</name>
</gene>
<feature type="compositionally biased region" description="Basic and acidic residues" evidence="1">
    <location>
        <begin position="297"/>
        <end position="311"/>
    </location>
</feature>
<protein>
    <submittedName>
        <fullName evidence="2">Uncharacterized protein</fullName>
    </submittedName>
</protein>
<dbReference type="Pfam" id="PF12720">
    <property type="entry name" value="DUF3807"/>
    <property type="match status" value="1"/>
</dbReference>
<evidence type="ECO:0000313" key="3">
    <source>
        <dbReference type="Proteomes" id="UP000240493"/>
    </source>
</evidence>